<evidence type="ECO:0000313" key="2">
    <source>
        <dbReference type="EMBL" id="BCL29574.1"/>
    </source>
</evidence>
<reference evidence="2 3" key="1">
    <citation type="journal article" date="2014" name="Int. J. Syst. Evol. Microbiol.">
        <title>Complete genome sequence of Corynebacterium casei LMG S-19264T (=DSM 44701T), isolated from a smear-ripened cheese.</title>
        <authorList>
            <consortium name="US DOE Joint Genome Institute (JGI-PGF)"/>
            <person name="Walter F."/>
            <person name="Albersmeier A."/>
            <person name="Kalinowski J."/>
            <person name="Ruckert C."/>
        </authorList>
    </citation>
    <scope>NUCLEOTIDE SEQUENCE [LARGE SCALE GENOMIC DNA]</scope>
    <source>
        <strain evidence="2 3">JCM 4677</strain>
    </source>
</reference>
<feature type="compositionally biased region" description="Low complexity" evidence="1">
    <location>
        <begin position="82"/>
        <end position="101"/>
    </location>
</feature>
<keyword evidence="3" id="KW-1185">Reference proteome</keyword>
<dbReference type="Proteomes" id="UP000516444">
    <property type="component" value="Chromosome"/>
</dbReference>
<proteinExistence type="predicted"/>
<dbReference type="EMBL" id="AP023440">
    <property type="protein sequence ID" value="BCL29574.1"/>
    <property type="molecule type" value="Genomic_DNA"/>
</dbReference>
<gene>
    <name evidence="2" type="ORF">GCM10017557_44330</name>
</gene>
<feature type="region of interest" description="Disordered" evidence="1">
    <location>
        <begin position="1"/>
        <end position="156"/>
    </location>
</feature>
<protein>
    <submittedName>
        <fullName evidence="2">Uncharacterized protein</fullName>
    </submittedName>
</protein>
<dbReference type="KEGG" id="sgm:GCM10017557_44330"/>
<evidence type="ECO:0000256" key="1">
    <source>
        <dbReference type="SAM" id="MobiDB-lite"/>
    </source>
</evidence>
<accession>A0A7G1P6U0</accession>
<sequence length="156" mass="15710">MVATGRTREGASSPATGRPADDVSAFLISPPGAPSRTAWDRVPMKEGFCQVLSRPPNPESATPVRPAAARWIGGSPDQPTTGAGPAPAGVPVPARVSAPVGEEPPLPEAGFASEAEVAPGPVRAADAAEPPLSRSRNPTGQPSAPPRVTRAAICSV</sequence>
<dbReference type="AlphaFoldDB" id="A0A7G1P6U0"/>
<organism evidence="2 3">
    <name type="scientific">Streptomyces aurantiacus</name>
    <dbReference type="NCBI Taxonomy" id="47760"/>
    <lineage>
        <taxon>Bacteria</taxon>
        <taxon>Bacillati</taxon>
        <taxon>Actinomycetota</taxon>
        <taxon>Actinomycetes</taxon>
        <taxon>Kitasatosporales</taxon>
        <taxon>Streptomycetaceae</taxon>
        <taxon>Streptomyces</taxon>
        <taxon>Streptomyces aurantiacus group</taxon>
    </lineage>
</organism>
<name>A0A7G1P6U0_9ACTN</name>
<evidence type="ECO:0000313" key="3">
    <source>
        <dbReference type="Proteomes" id="UP000516444"/>
    </source>
</evidence>